<evidence type="ECO:0000256" key="4">
    <source>
        <dbReference type="ARBA" id="ARBA00023012"/>
    </source>
</evidence>
<evidence type="ECO:0000313" key="12">
    <source>
        <dbReference type="Proteomes" id="UP000288096"/>
    </source>
</evidence>
<dbReference type="GO" id="GO:0000155">
    <property type="term" value="F:phosphorelay sensor kinase activity"/>
    <property type="evidence" value="ECO:0007669"/>
    <property type="project" value="InterPro"/>
</dbReference>
<dbReference type="InterPro" id="IPR013656">
    <property type="entry name" value="PAS_4"/>
</dbReference>
<dbReference type="FunFam" id="3.40.50.2300:FF:000018">
    <property type="entry name" value="DNA-binding transcriptional regulator NtrC"/>
    <property type="match status" value="1"/>
</dbReference>
<gene>
    <name evidence="11" type="ORF">DENIS_3285</name>
</gene>
<evidence type="ECO:0000256" key="6">
    <source>
        <dbReference type="ARBA" id="ARBA00023163"/>
    </source>
</evidence>
<protein>
    <recommendedName>
        <fullName evidence="2">histidine kinase</fullName>
        <ecNumber evidence="2">2.7.13.3</ecNumber>
    </recommendedName>
</protein>
<evidence type="ECO:0000256" key="5">
    <source>
        <dbReference type="ARBA" id="ARBA00023015"/>
    </source>
</evidence>
<dbReference type="SMART" id="SM00448">
    <property type="entry name" value="REC"/>
    <property type="match status" value="1"/>
</dbReference>
<feature type="modified residue" description="4-aspartylphosphate" evidence="7">
    <location>
        <position position="53"/>
    </location>
</feature>
<keyword evidence="6" id="KW-0804">Transcription</keyword>
<dbReference type="InterPro" id="IPR005467">
    <property type="entry name" value="His_kinase_dom"/>
</dbReference>
<evidence type="ECO:0000259" key="10">
    <source>
        <dbReference type="PROSITE" id="PS50113"/>
    </source>
</evidence>
<reference evidence="12" key="2">
    <citation type="submission" date="2019-01" db="EMBL/GenBank/DDBJ databases">
        <title>Genome sequence of Desulfonema ishimotonii strain Tokyo 01.</title>
        <authorList>
            <person name="Fukui M."/>
        </authorList>
    </citation>
    <scope>NUCLEOTIDE SEQUENCE [LARGE SCALE GENOMIC DNA]</scope>
    <source>
        <strain evidence="12">Tokyo 01</strain>
    </source>
</reference>
<dbReference type="RefSeq" id="WP_124329496.1">
    <property type="nucleotide sequence ID" value="NZ_BEXT01000001.1"/>
</dbReference>
<proteinExistence type="predicted"/>
<dbReference type="SUPFAM" id="SSF47384">
    <property type="entry name" value="Homodimeric domain of signal transducing histidine kinase"/>
    <property type="match status" value="1"/>
</dbReference>
<feature type="domain" description="PAC" evidence="10">
    <location>
        <begin position="214"/>
        <end position="266"/>
    </location>
</feature>
<name>A0A401FZF1_9BACT</name>
<dbReference type="InterPro" id="IPR001789">
    <property type="entry name" value="Sig_transdc_resp-reg_receiver"/>
</dbReference>
<dbReference type="CDD" id="cd00075">
    <property type="entry name" value="HATPase"/>
    <property type="match status" value="1"/>
</dbReference>
<keyword evidence="11" id="KW-0418">Kinase</keyword>
<dbReference type="InterPro" id="IPR036097">
    <property type="entry name" value="HisK_dim/P_sf"/>
</dbReference>
<dbReference type="Gene3D" id="3.30.450.20">
    <property type="entry name" value="PAS domain"/>
    <property type="match status" value="1"/>
</dbReference>
<reference evidence="12" key="1">
    <citation type="submission" date="2017-11" db="EMBL/GenBank/DDBJ databases">
        <authorList>
            <person name="Watanabe M."/>
            <person name="Kojima H."/>
        </authorList>
    </citation>
    <scope>NUCLEOTIDE SEQUENCE [LARGE SCALE GENOMIC DNA]</scope>
    <source>
        <strain evidence="12">Tokyo 01</strain>
    </source>
</reference>
<sequence>MQKRLLLVDDEQDIREILSLYMTDMGYEVLTAGDGVEAMKVFRKEVPPLVVADIRMPGIDGIELLRQIKGEHPDTEVIMITGHGDLNVAIRSLKYDATDFITKPINHDILDAALKRAYEKISMREQIRSHNENIHQLVQDELRVTRHKYHQLFEAAPCYISVQDSDLRITETNRLFKAHFGDAAGLCCYKAYKHRASPCESCPVLRTFEDGASHQVETVVTSQAGEQYHVLITTAPIRDAAGTITHVMEMSTDITRIRELQDRLTSLGLLIGSVSHGLKGLLTGLDGGMYLMKSGIGKGKTDQIEEGLDIVRQMGGRIRKQVLDILYYAKDRGLERMRTDVAEFAGTLVATVLPKAEAHRIRFIRDICADPGEFDVDPGVASSALVNILENAMDACMENASESPPQVLLKVRAEGDDIVFEIRDNGIGMDQETREKIFTLFFSSKGNKGTGLGLFIANQMVRRHGGRIDVVSEPGRGSTFTVRLPRKRGETDGAADR</sequence>
<dbReference type="AlphaFoldDB" id="A0A401FZF1"/>
<keyword evidence="12" id="KW-1185">Reference proteome</keyword>
<comment type="caution">
    <text evidence="11">The sequence shown here is derived from an EMBL/GenBank/DDBJ whole genome shotgun (WGS) entry which is preliminary data.</text>
</comment>
<keyword evidence="3 7" id="KW-0597">Phosphoprotein</keyword>
<dbReference type="PANTHER" id="PTHR43547:SF2">
    <property type="entry name" value="HYBRID SIGNAL TRANSDUCTION HISTIDINE KINASE C"/>
    <property type="match status" value="1"/>
</dbReference>
<evidence type="ECO:0000259" key="8">
    <source>
        <dbReference type="PROSITE" id="PS50109"/>
    </source>
</evidence>
<dbReference type="Proteomes" id="UP000288096">
    <property type="component" value="Unassembled WGS sequence"/>
</dbReference>
<evidence type="ECO:0000256" key="2">
    <source>
        <dbReference type="ARBA" id="ARBA00012438"/>
    </source>
</evidence>
<dbReference type="InterPro" id="IPR000700">
    <property type="entry name" value="PAS-assoc_C"/>
</dbReference>
<dbReference type="PANTHER" id="PTHR43547">
    <property type="entry name" value="TWO-COMPONENT HISTIDINE KINASE"/>
    <property type="match status" value="1"/>
</dbReference>
<dbReference type="InterPro" id="IPR011006">
    <property type="entry name" value="CheY-like_superfamily"/>
</dbReference>
<dbReference type="PRINTS" id="PR00344">
    <property type="entry name" value="BCTRLSENSOR"/>
</dbReference>
<feature type="domain" description="Histidine kinase" evidence="8">
    <location>
        <begin position="273"/>
        <end position="488"/>
    </location>
</feature>
<accession>A0A401FZF1</accession>
<keyword evidence="11" id="KW-0808">Transferase</keyword>
<dbReference type="InterPro" id="IPR035965">
    <property type="entry name" value="PAS-like_dom_sf"/>
</dbReference>
<evidence type="ECO:0000256" key="7">
    <source>
        <dbReference type="PROSITE-ProRule" id="PRU00169"/>
    </source>
</evidence>
<dbReference type="InterPro" id="IPR003594">
    <property type="entry name" value="HATPase_dom"/>
</dbReference>
<dbReference type="SUPFAM" id="SSF52172">
    <property type="entry name" value="CheY-like"/>
    <property type="match status" value="1"/>
</dbReference>
<dbReference type="Pfam" id="PF02518">
    <property type="entry name" value="HATPase_c"/>
    <property type="match status" value="1"/>
</dbReference>
<dbReference type="PROSITE" id="PS50113">
    <property type="entry name" value="PAC"/>
    <property type="match status" value="1"/>
</dbReference>
<evidence type="ECO:0000256" key="1">
    <source>
        <dbReference type="ARBA" id="ARBA00000085"/>
    </source>
</evidence>
<feature type="domain" description="Response regulatory" evidence="9">
    <location>
        <begin position="4"/>
        <end position="118"/>
    </location>
</feature>
<evidence type="ECO:0000313" key="11">
    <source>
        <dbReference type="EMBL" id="GBC62316.1"/>
    </source>
</evidence>
<dbReference type="SUPFAM" id="SSF55874">
    <property type="entry name" value="ATPase domain of HSP90 chaperone/DNA topoisomerase II/histidine kinase"/>
    <property type="match status" value="1"/>
</dbReference>
<dbReference type="Pfam" id="PF00072">
    <property type="entry name" value="Response_reg"/>
    <property type="match status" value="1"/>
</dbReference>
<dbReference type="PROSITE" id="PS50110">
    <property type="entry name" value="RESPONSE_REGULATORY"/>
    <property type="match status" value="1"/>
</dbReference>
<comment type="catalytic activity">
    <reaction evidence="1">
        <text>ATP + protein L-histidine = ADP + protein N-phospho-L-histidine.</text>
        <dbReference type="EC" id="2.7.13.3"/>
    </reaction>
</comment>
<dbReference type="Gene3D" id="3.30.565.10">
    <property type="entry name" value="Histidine kinase-like ATPase, C-terminal domain"/>
    <property type="match status" value="1"/>
</dbReference>
<dbReference type="EC" id="2.7.13.3" evidence="2"/>
<keyword evidence="5" id="KW-0805">Transcription regulation</keyword>
<dbReference type="PROSITE" id="PS50109">
    <property type="entry name" value="HIS_KIN"/>
    <property type="match status" value="1"/>
</dbReference>
<dbReference type="InterPro" id="IPR036890">
    <property type="entry name" value="HATPase_C_sf"/>
</dbReference>
<evidence type="ECO:0000259" key="9">
    <source>
        <dbReference type="PROSITE" id="PS50110"/>
    </source>
</evidence>
<keyword evidence="4" id="KW-0902">Two-component regulatory system</keyword>
<dbReference type="SMART" id="SM00387">
    <property type="entry name" value="HATPase_c"/>
    <property type="match status" value="1"/>
</dbReference>
<dbReference type="Pfam" id="PF08448">
    <property type="entry name" value="PAS_4"/>
    <property type="match status" value="1"/>
</dbReference>
<organism evidence="11 12">
    <name type="scientific">Desulfonema ishimotonii</name>
    <dbReference type="NCBI Taxonomy" id="45657"/>
    <lineage>
        <taxon>Bacteria</taxon>
        <taxon>Pseudomonadati</taxon>
        <taxon>Thermodesulfobacteriota</taxon>
        <taxon>Desulfobacteria</taxon>
        <taxon>Desulfobacterales</taxon>
        <taxon>Desulfococcaceae</taxon>
        <taxon>Desulfonema</taxon>
    </lineage>
</organism>
<dbReference type="EMBL" id="BEXT01000001">
    <property type="protein sequence ID" value="GBC62316.1"/>
    <property type="molecule type" value="Genomic_DNA"/>
</dbReference>
<dbReference type="OrthoDB" id="9805967at2"/>
<dbReference type="Gene3D" id="3.40.50.2300">
    <property type="match status" value="1"/>
</dbReference>
<evidence type="ECO:0000256" key="3">
    <source>
        <dbReference type="ARBA" id="ARBA00022553"/>
    </source>
</evidence>
<dbReference type="SUPFAM" id="SSF55785">
    <property type="entry name" value="PYP-like sensor domain (PAS domain)"/>
    <property type="match status" value="1"/>
</dbReference>
<dbReference type="InterPro" id="IPR004358">
    <property type="entry name" value="Sig_transdc_His_kin-like_C"/>
</dbReference>